<comment type="caution">
    <text evidence="2">The sequence shown here is derived from an EMBL/GenBank/DDBJ whole genome shotgun (WGS) entry which is preliminary data.</text>
</comment>
<dbReference type="AlphaFoldDB" id="A0A433T8W3"/>
<protein>
    <submittedName>
        <fullName evidence="2">Uncharacterized protein</fullName>
    </submittedName>
</protein>
<gene>
    <name evidence="2" type="ORF">EGW08_014296</name>
</gene>
<evidence type="ECO:0000313" key="2">
    <source>
        <dbReference type="EMBL" id="RUS77950.1"/>
    </source>
</evidence>
<dbReference type="SUPFAM" id="SSF48403">
    <property type="entry name" value="Ankyrin repeat"/>
    <property type="match status" value="1"/>
</dbReference>
<dbReference type="EMBL" id="RQTK01000541">
    <property type="protein sequence ID" value="RUS77950.1"/>
    <property type="molecule type" value="Genomic_DNA"/>
</dbReference>
<keyword evidence="3" id="KW-1185">Reference proteome</keyword>
<reference evidence="2 3" key="1">
    <citation type="submission" date="2019-01" db="EMBL/GenBank/DDBJ databases">
        <title>A draft genome assembly of the solar-powered sea slug Elysia chlorotica.</title>
        <authorList>
            <person name="Cai H."/>
            <person name="Li Q."/>
            <person name="Fang X."/>
            <person name="Li J."/>
            <person name="Curtis N.E."/>
            <person name="Altenburger A."/>
            <person name="Shibata T."/>
            <person name="Feng M."/>
            <person name="Maeda T."/>
            <person name="Schwartz J.A."/>
            <person name="Shigenobu S."/>
            <person name="Lundholm N."/>
            <person name="Nishiyama T."/>
            <person name="Yang H."/>
            <person name="Hasebe M."/>
            <person name="Li S."/>
            <person name="Pierce S.K."/>
            <person name="Wang J."/>
        </authorList>
    </citation>
    <scope>NUCLEOTIDE SEQUENCE [LARGE SCALE GENOMIC DNA]</scope>
    <source>
        <strain evidence="2">EC2010</strain>
        <tissue evidence="2">Whole organism of an adult</tissue>
    </source>
</reference>
<dbReference type="Gene3D" id="1.25.40.20">
    <property type="entry name" value="Ankyrin repeat-containing domain"/>
    <property type="match status" value="1"/>
</dbReference>
<feature type="compositionally biased region" description="Basic and acidic residues" evidence="1">
    <location>
        <begin position="106"/>
        <end position="127"/>
    </location>
</feature>
<evidence type="ECO:0000313" key="3">
    <source>
        <dbReference type="Proteomes" id="UP000271974"/>
    </source>
</evidence>
<proteinExistence type="predicted"/>
<name>A0A433T8W3_ELYCH</name>
<organism evidence="2 3">
    <name type="scientific">Elysia chlorotica</name>
    <name type="common">Eastern emerald elysia</name>
    <name type="synonym">Sea slug</name>
    <dbReference type="NCBI Taxonomy" id="188477"/>
    <lineage>
        <taxon>Eukaryota</taxon>
        <taxon>Metazoa</taxon>
        <taxon>Spiralia</taxon>
        <taxon>Lophotrochozoa</taxon>
        <taxon>Mollusca</taxon>
        <taxon>Gastropoda</taxon>
        <taxon>Heterobranchia</taxon>
        <taxon>Euthyneura</taxon>
        <taxon>Panpulmonata</taxon>
        <taxon>Sacoglossa</taxon>
        <taxon>Placobranchoidea</taxon>
        <taxon>Plakobranchidae</taxon>
        <taxon>Elysia</taxon>
    </lineage>
</organism>
<evidence type="ECO:0000256" key="1">
    <source>
        <dbReference type="SAM" id="MobiDB-lite"/>
    </source>
</evidence>
<feature type="region of interest" description="Disordered" evidence="1">
    <location>
        <begin position="92"/>
        <end position="144"/>
    </location>
</feature>
<accession>A0A433T8W3</accession>
<feature type="non-terminal residue" evidence="2">
    <location>
        <position position="144"/>
    </location>
</feature>
<dbReference type="Proteomes" id="UP000271974">
    <property type="component" value="Unassembled WGS sequence"/>
</dbReference>
<sequence length="144" mass="15451">MSLLHHAVIYQRPGVVDTILVAAPESVNVQDYLKRSPLHYAAMCPPGTEIYQTLVNAQADDSFADVMGKSPLDYASEPNEALLEEAKAKIEQSLKVKPTSPAPTAEEGKQDTSATEDKSSDQIDKSGEQAQAEIDVPAPATAEK</sequence>
<dbReference type="OrthoDB" id="432281at2759"/>
<dbReference type="InterPro" id="IPR036770">
    <property type="entry name" value="Ankyrin_rpt-contain_sf"/>
</dbReference>
<dbReference type="STRING" id="188477.A0A433T8W3"/>